<dbReference type="PROSITE" id="PS51834">
    <property type="entry name" value="DENN_FLCN_SMCR8"/>
    <property type="match status" value="1"/>
</dbReference>
<keyword evidence="9" id="KW-1185">Reference proteome</keyword>
<evidence type="ECO:0000256" key="4">
    <source>
        <dbReference type="ARBA" id="ARBA00023006"/>
    </source>
</evidence>
<evidence type="ECO:0000256" key="6">
    <source>
        <dbReference type="SAM" id="MobiDB-lite"/>
    </source>
</evidence>
<dbReference type="PANTHER" id="PTHR31334">
    <property type="entry name" value="SMITH-MAGENIS SYNDROME REGION GENE 8 PROTEIN"/>
    <property type="match status" value="1"/>
</dbReference>
<feature type="region of interest" description="Disordered" evidence="6">
    <location>
        <begin position="1063"/>
        <end position="1086"/>
    </location>
</feature>
<evidence type="ECO:0000256" key="2">
    <source>
        <dbReference type="ARBA" id="ARBA00022490"/>
    </source>
</evidence>
<gene>
    <name evidence="8" type="ORF">BLNAU_11280</name>
</gene>
<dbReference type="InterPro" id="IPR037521">
    <property type="entry name" value="FLCN/SMCR8_DENN"/>
</dbReference>
<feature type="region of interest" description="Disordered" evidence="6">
    <location>
        <begin position="208"/>
        <end position="228"/>
    </location>
</feature>
<accession>A0ABQ9XMV3</accession>
<feature type="region of interest" description="Disordered" evidence="6">
    <location>
        <begin position="838"/>
        <end position="866"/>
    </location>
</feature>
<feature type="compositionally biased region" description="Basic residues" evidence="6">
    <location>
        <begin position="1073"/>
        <end position="1082"/>
    </location>
</feature>
<feature type="region of interest" description="Disordered" evidence="6">
    <location>
        <begin position="589"/>
        <end position="608"/>
    </location>
</feature>
<organism evidence="8 9">
    <name type="scientific">Blattamonas nauphoetae</name>
    <dbReference type="NCBI Taxonomy" id="2049346"/>
    <lineage>
        <taxon>Eukaryota</taxon>
        <taxon>Metamonada</taxon>
        <taxon>Preaxostyla</taxon>
        <taxon>Oxymonadida</taxon>
        <taxon>Blattamonas</taxon>
    </lineage>
</organism>
<evidence type="ECO:0000313" key="9">
    <source>
        <dbReference type="Proteomes" id="UP001281761"/>
    </source>
</evidence>
<evidence type="ECO:0000259" key="7">
    <source>
        <dbReference type="PROSITE" id="PS51834"/>
    </source>
</evidence>
<protein>
    <recommendedName>
        <fullName evidence="7">UDENN FLCN/SMCR8-type domain-containing protein</fullName>
    </recommendedName>
</protein>
<evidence type="ECO:0000256" key="1">
    <source>
        <dbReference type="ARBA" id="ARBA00004496"/>
    </source>
</evidence>
<keyword evidence="4" id="KW-0072">Autophagy</keyword>
<proteinExistence type="inferred from homology"/>
<dbReference type="InterPro" id="IPR037520">
    <property type="entry name" value="Folliculin/SMCR8_longin"/>
</dbReference>
<reference evidence="8 9" key="1">
    <citation type="journal article" date="2022" name="bioRxiv">
        <title>Genomics of Preaxostyla Flagellates Illuminates Evolutionary Transitions and the Path Towards Mitochondrial Loss.</title>
        <authorList>
            <person name="Novak L.V.F."/>
            <person name="Treitli S.C."/>
            <person name="Pyrih J."/>
            <person name="Halakuc P."/>
            <person name="Pipaliya S.V."/>
            <person name="Vacek V."/>
            <person name="Brzon O."/>
            <person name="Soukal P."/>
            <person name="Eme L."/>
            <person name="Dacks J.B."/>
            <person name="Karnkowska A."/>
            <person name="Elias M."/>
            <person name="Hampl V."/>
        </authorList>
    </citation>
    <scope>NUCLEOTIDE SEQUENCE [LARGE SCALE GENOMIC DNA]</scope>
    <source>
        <strain evidence="8">NAU3</strain>
        <tissue evidence="8">Gut</tissue>
    </source>
</reference>
<keyword evidence="2" id="KW-0963">Cytoplasm</keyword>
<feature type="compositionally biased region" description="Polar residues" evidence="6">
    <location>
        <begin position="1308"/>
        <end position="1322"/>
    </location>
</feature>
<dbReference type="Pfam" id="PF11704">
    <property type="entry name" value="Folliculin"/>
    <property type="match status" value="1"/>
</dbReference>
<name>A0ABQ9XMV3_9EUKA</name>
<feature type="region of interest" description="Disordered" evidence="6">
    <location>
        <begin position="1300"/>
        <end position="1322"/>
    </location>
</feature>
<evidence type="ECO:0000256" key="3">
    <source>
        <dbReference type="ARBA" id="ARBA00022658"/>
    </source>
</evidence>
<comment type="caution">
    <text evidence="8">The sequence shown here is derived from an EMBL/GenBank/DDBJ whole genome shotgun (WGS) entry which is preliminary data.</text>
</comment>
<evidence type="ECO:0000256" key="5">
    <source>
        <dbReference type="ARBA" id="ARBA00038137"/>
    </source>
</evidence>
<evidence type="ECO:0000313" key="8">
    <source>
        <dbReference type="EMBL" id="KAK2953723.1"/>
    </source>
</evidence>
<dbReference type="Proteomes" id="UP001281761">
    <property type="component" value="Unassembled WGS sequence"/>
</dbReference>
<dbReference type="PANTHER" id="PTHR31334:SF1">
    <property type="entry name" value="GUANINE NUCLEOTIDE EXCHANGE PROTEIN SMCR8"/>
    <property type="match status" value="1"/>
</dbReference>
<comment type="similarity">
    <text evidence="5">Belongs to the SMCR8 family.</text>
</comment>
<dbReference type="EMBL" id="JARBJD010000087">
    <property type="protein sequence ID" value="KAK2953723.1"/>
    <property type="molecule type" value="Genomic_DNA"/>
</dbReference>
<feature type="region of interest" description="Disordered" evidence="6">
    <location>
        <begin position="1011"/>
        <end position="1041"/>
    </location>
</feature>
<comment type="subcellular location">
    <subcellularLocation>
        <location evidence="1">Cytoplasm</location>
    </subcellularLocation>
</comment>
<feature type="domain" description="UDENN FLCN/SMCR8-type" evidence="7">
    <location>
        <begin position="3"/>
        <end position="1428"/>
    </location>
</feature>
<keyword evidence="3" id="KW-0344">Guanine-nucleotide releasing factor</keyword>
<sequence length="1476" mass="166791">MHETDLPNDNDFFVLTEFNQQEGPIPLLVYPEENPLTSLNLNTFAIRIMTTESDSKDKSIPDFLPNDASSILIDHSERLYAFIHRFTLSDLNARGYVRPFALCYVTTSVEKILSLFGELRAECTAITRYLQSKNWVVFRADLLSHIKDIHHTYLSLTKRLSPSFSSLIHKHYRNECLQRTYRLPHIGCSINTEDIIRVYEDEFDTYGSSQMSSSLDSPRDSSDQEETNPIKIEMNRWKSKQWIGSHDLEDHTVHDVMNELVNLDIRCRQLFLSRNSTLRQRSVQTENTLQVLEAVLETVPDTTQPDATSDSDVLMDALTQVLSLEHPQDTQSECLSADDNTEPDPDDFPFSILTDYSRSFPQTKVPLKYAFDDVGVLLGLMANSLHTNTMNRPTPHHNFDRTLLSNLQSLIAPSITPRKLLLPPSTYKHIQLDKSLRNLDQIVESRENILVFFAQLRVLHNSCTVPLYFRTLESCTVHDLGGTDLPLPLKDSAFRSIRRQIRHRKTKHPSTGIAPITFPRRAGILSFGRLHYQNLYIPPPTNRSIARRIQKTVTLSLREEYGKMVSAIHPHITRTIVQEIQHQMQSVESTLTSRRGDIDSDSSQPERMVSPALSTDFVHITAQSADSPRMPLQHVPTMMAEEGSYFPTEAPFSTKLPPIMSRTLQPFSQQSSSQRTNLIISILSVPPPFRLSLLVQFRTLYSLQKDPNSFSMLLTSLFQITRDSSILFLFASNHNFTTHPTITSLPQKHQSQTVDSLLQTRDLTSFYFSSTPTSPYSTSTEDSITQTAVFNKQIELSHNAAFTRRRTHPLIQLFLTITDPDSVSSILKSYDTVGPFSLRKRTKRARPNSLKHTPSRSRKPQSESKLAQNTIVGVSINAEMPLPDLEVTTNISSLNLTDLITPLNLHRVDSFEDQSNSSDDNFESISTVFPTPFNPTVMEKPSNFPPLNQTPPTVTPDSVFRKKPQNLFANVKSARDMVFLIEDSRQSTATSRAYSMQRGMSLLNQLDDEDSTLHHTNADTPTSTRSRVSNESASQNPDTTSFAWSVVNQKLLDEDATRHPPIVINQDESHHTPSQKRSKHVSPRTELVHSPNRFDAVATPELNRMAQVFHPLDKDSRPNIPDPFPFVSPSTIPSPLPNLTHINPYTLSQHHFCQTHVQSPLSLLTSPTFSAFEFTKLFETYPAFPRCAISVLLGIPVIIYTPPSRRQEVEKIVGGLSFFVPGSEPYGRIELWRTTPFEPADLSGLAISVLSTAVTTFPTFISHRTTFWNLKKSLFIFPMYEGGVEIARMFTIPEYNELKTESDGDAESGQTPSDKAQRSTPKANPCTSLLFVNRLISSLMVISERTQLFFSKSQSSIDHRHHNIPPITSRLFRSKPDLSDSFSVITKSRSTEDTLGVQPTAYTPDIKPFLSASKLDAQALKRARAMKLLNSSEIAPILINLTNVMHQQIISGNAHPIFPLLSSSQFRYLDLTPHPS</sequence>
<feature type="compositionally biased region" description="Polar residues" evidence="6">
    <location>
        <begin position="1018"/>
        <end position="1041"/>
    </location>
</feature>